<dbReference type="Gene3D" id="1.10.1660.10">
    <property type="match status" value="1"/>
</dbReference>
<reference evidence="3" key="1">
    <citation type="submission" date="2020-02" db="EMBL/GenBank/DDBJ databases">
        <authorList>
            <person name="Meier V. D."/>
        </authorList>
    </citation>
    <scope>NUCLEOTIDE SEQUENCE</scope>
    <source>
        <strain evidence="3">AVDCRST_MAG85</strain>
    </source>
</reference>
<accession>A0A6J4RL49</accession>
<proteinExistence type="predicted"/>
<dbReference type="InterPro" id="IPR000551">
    <property type="entry name" value="MerR-type_HTH_dom"/>
</dbReference>
<dbReference type="GO" id="GO:0003700">
    <property type="term" value="F:DNA-binding transcription factor activity"/>
    <property type="evidence" value="ECO:0007669"/>
    <property type="project" value="InterPro"/>
</dbReference>
<dbReference type="PANTHER" id="PTHR30204:SF98">
    <property type="entry name" value="HTH-TYPE TRANSCRIPTIONAL REGULATOR ADHR"/>
    <property type="match status" value="1"/>
</dbReference>
<protein>
    <recommendedName>
        <fullName evidence="2">HTH merR-type domain-containing protein</fullName>
    </recommendedName>
</protein>
<evidence type="ECO:0000256" key="1">
    <source>
        <dbReference type="ARBA" id="ARBA00023125"/>
    </source>
</evidence>
<dbReference type="Pfam" id="PF13411">
    <property type="entry name" value="MerR_1"/>
    <property type="match status" value="1"/>
</dbReference>
<gene>
    <name evidence="3" type="ORF">AVDCRST_MAG85-374</name>
</gene>
<evidence type="ECO:0000259" key="2">
    <source>
        <dbReference type="PROSITE" id="PS50937"/>
    </source>
</evidence>
<organism evidence="3">
    <name type="scientific">uncultured Solirubrobacteraceae bacterium</name>
    <dbReference type="NCBI Taxonomy" id="1162706"/>
    <lineage>
        <taxon>Bacteria</taxon>
        <taxon>Bacillati</taxon>
        <taxon>Actinomycetota</taxon>
        <taxon>Thermoleophilia</taxon>
        <taxon>Solirubrobacterales</taxon>
        <taxon>Solirubrobacteraceae</taxon>
        <taxon>environmental samples</taxon>
    </lineage>
</organism>
<dbReference type="InterPro" id="IPR047057">
    <property type="entry name" value="MerR_fam"/>
</dbReference>
<dbReference type="PROSITE" id="PS50937">
    <property type="entry name" value="HTH_MERR_2"/>
    <property type="match status" value="1"/>
</dbReference>
<sequence length="199" mass="22180">MSELAERSGVSAATIKHYLREGLLPEPVKTSRNMAWYPPEYVERLQTIKRLQEERYMPLRVIREVLGAGARVPRSSLSTTLPDEVLDRLIEIGALSEDAGGFGPEDVRIIDAIGRFRAGGYDESIGFTVYDTLRYLRALEPLVREEVDVLSERLAGEERAADIVAAGAEPLRELIGAMHSKLLLEEFARRQSSNGDVPD</sequence>
<keyword evidence="1" id="KW-0238">DNA-binding</keyword>
<dbReference type="AlphaFoldDB" id="A0A6J4RL49"/>
<feature type="domain" description="HTH merR-type" evidence="2">
    <location>
        <begin position="1"/>
        <end position="68"/>
    </location>
</feature>
<name>A0A6J4RL49_9ACTN</name>
<dbReference type="GO" id="GO:0003677">
    <property type="term" value="F:DNA binding"/>
    <property type="evidence" value="ECO:0007669"/>
    <property type="project" value="UniProtKB-KW"/>
</dbReference>
<dbReference type="EMBL" id="CADCVT010000042">
    <property type="protein sequence ID" value="CAA9476627.1"/>
    <property type="molecule type" value="Genomic_DNA"/>
</dbReference>
<dbReference type="SMART" id="SM00422">
    <property type="entry name" value="HTH_MERR"/>
    <property type="match status" value="1"/>
</dbReference>
<dbReference type="InterPro" id="IPR009061">
    <property type="entry name" value="DNA-bd_dom_put_sf"/>
</dbReference>
<dbReference type="PANTHER" id="PTHR30204">
    <property type="entry name" value="REDOX-CYCLING DRUG-SENSING TRANSCRIPTIONAL ACTIVATOR SOXR"/>
    <property type="match status" value="1"/>
</dbReference>
<evidence type="ECO:0000313" key="3">
    <source>
        <dbReference type="EMBL" id="CAA9476627.1"/>
    </source>
</evidence>
<dbReference type="SUPFAM" id="SSF46955">
    <property type="entry name" value="Putative DNA-binding domain"/>
    <property type="match status" value="1"/>
</dbReference>